<keyword evidence="5 8" id="KW-0175">Coiled coil</keyword>
<dbReference type="SUPFAM" id="SSF52540">
    <property type="entry name" value="P-loop containing nucleoside triphosphate hydrolases"/>
    <property type="match status" value="1"/>
</dbReference>
<dbReference type="InterPro" id="IPR041685">
    <property type="entry name" value="AAA_GajA/Old/RecF-like"/>
</dbReference>
<feature type="coiled-coil region" evidence="8">
    <location>
        <begin position="590"/>
        <end position="694"/>
    </location>
</feature>
<evidence type="ECO:0000313" key="10">
    <source>
        <dbReference type="EMBL" id="ORD94018.1"/>
    </source>
</evidence>
<keyword evidence="11" id="KW-1185">Reference proteome</keyword>
<name>A0A1Y1S6F4_9MICR</name>
<feature type="coiled-coil region" evidence="8">
    <location>
        <begin position="771"/>
        <end position="808"/>
    </location>
</feature>
<feature type="domain" description="SMC hinge" evidence="9">
    <location>
        <begin position="448"/>
        <end position="556"/>
    </location>
</feature>
<feature type="coiled-coil region" evidence="8">
    <location>
        <begin position="382"/>
        <end position="416"/>
    </location>
</feature>
<organism evidence="10 11">
    <name type="scientific">Enterospora canceri</name>
    <dbReference type="NCBI Taxonomy" id="1081671"/>
    <lineage>
        <taxon>Eukaryota</taxon>
        <taxon>Fungi</taxon>
        <taxon>Fungi incertae sedis</taxon>
        <taxon>Microsporidia</taxon>
        <taxon>Enterocytozoonidae</taxon>
        <taxon>Enterospora</taxon>
    </lineage>
</organism>
<dbReference type="OrthoDB" id="5575062at2759"/>
<evidence type="ECO:0000256" key="1">
    <source>
        <dbReference type="ARBA" id="ARBA00004123"/>
    </source>
</evidence>
<comment type="similarity">
    <text evidence="2">Belongs to the SMC family. SMC4 subfamily.</text>
</comment>
<reference evidence="10 11" key="1">
    <citation type="journal article" date="2017" name="Environ. Microbiol.">
        <title>Decay of the glycolytic pathway and adaptation to intranuclear parasitism within Enterocytozoonidae microsporidia.</title>
        <authorList>
            <person name="Wiredu Boakye D."/>
            <person name="Jaroenlak P."/>
            <person name="Prachumwat A."/>
            <person name="Williams T.A."/>
            <person name="Bateman K.S."/>
            <person name="Itsathitphaisarn O."/>
            <person name="Sritunyalucksana K."/>
            <person name="Paszkiewicz K.H."/>
            <person name="Moore K.A."/>
            <person name="Stentiford G.D."/>
            <person name="Williams B.A."/>
        </authorList>
    </citation>
    <scope>NUCLEOTIDE SEQUENCE [LARGE SCALE GENOMIC DNA]</scope>
    <source>
        <strain evidence="10 11">GB1</strain>
    </source>
</reference>
<dbReference type="InterPro" id="IPR036277">
    <property type="entry name" value="SMC_hinge_sf"/>
</dbReference>
<evidence type="ECO:0000256" key="7">
    <source>
        <dbReference type="ARBA" id="ARBA00023242"/>
    </source>
</evidence>
<dbReference type="AlphaFoldDB" id="A0A1Y1S6F4"/>
<sequence>MLRLSSIKIHNFKSYLGTHEVTGLSDTITAIVGPNGCGKSNIIDAIIFVLGYNAKKMRHNTLRDLIYKGMDSAWVELILNRNDTMITLCRKIGKNGSSKYHVDGIIKDDVEVSGEVQSKQYNEILKELGINTTYSKFLILQGEIESIALMNQMELLNYIEDSIGTGCYRDEIEEQEKEVQRLNEMVQNKMEENAFITNEYEFIKKQVISNCIQVKDEEKSVEKEKKEMEKKKKKIGDRINKNNSAISGIETELDKLTRDIEDRKKEMKKAIKEKKLVEVEQEYRSVKDELKREESRNRNKNDKMREIQAKIDEIDEIERNKETLRTITRERDENKTKLNMQKKTPIETRYLEEKLEQLTRGIEEENRIETKKEIYRQRIQENTEYIDKARKVERNKNELKIEIDQIKRDLKATANELQKRRRYNNENSKVDYLYRKQRDVIHAIKHLDGFVGQFRELLEVEEGYETAVEAASNQLNSIVVKTTSTAEEAIRIILSSNMIRTTFLVLDKFNNTNIDQLNKLSIVHKIKTNKMYRNILHKTLGNTLVADDLEQGRRLAFGSKRERVVTKDGKVLEKSGIMSGGGTTTRRKPVQELIDAEKKMRTVLNEKEQEVHILTEIENKKVEIERFKIEMTKLTNKPINQEIQGRLNEIRKIREEIESIRMKNEECNQLLREITIAERRNVIIEREISKIEKESATLPDLQNMISKHQCEISTEIKLQNKLTKITECYNNLQNEYQSKIDHNKLINSEVEEMMRTVIENQVKKSELVKEIKQHETESAKISLNIDQLNSELSKLNSIINELEQLEKSPDSENSRPDGIHISLNQIQNNITKFKLIKAEFTKFTNALESDRHKLNHLKSTLQSTRDTRLTKFTAAFGAINRSINGIFSRLTFGGCAELDLVNFLDPFSDGIQLQIMPRKKAWKSISNLSGGEKTLSSLSLVFALHQHSPSPFYIMDEIDAALDYKNVSLISSYLQEISAQFIVISLRNDMFEGAETLVGVYKTNEQSKLVKMDI</sequence>
<dbReference type="Gene3D" id="3.40.50.300">
    <property type="entry name" value="P-loop containing nucleotide triphosphate hydrolases"/>
    <property type="match status" value="2"/>
</dbReference>
<keyword evidence="4" id="KW-0067">ATP-binding</keyword>
<dbReference type="InterPro" id="IPR024704">
    <property type="entry name" value="SMC"/>
</dbReference>
<dbReference type="GO" id="GO:0005524">
    <property type="term" value="F:ATP binding"/>
    <property type="evidence" value="ECO:0007669"/>
    <property type="project" value="UniProtKB-KW"/>
</dbReference>
<keyword evidence="6" id="KW-0226">DNA condensation</keyword>
<dbReference type="PANTHER" id="PTHR18937">
    <property type="entry name" value="STRUCTURAL MAINTENANCE OF CHROMOSOMES SMC FAMILY MEMBER"/>
    <property type="match status" value="1"/>
</dbReference>
<dbReference type="GO" id="GO:0016887">
    <property type="term" value="F:ATP hydrolysis activity"/>
    <property type="evidence" value="ECO:0007669"/>
    <property type="project" value="InterPro"/>
</dbReference>
<comment type="subcellular location">
    <subcellularLocation>
        <location evidence="1">Nucleus</location>
    </subcellularLocation>
</comment>
<dbReference type="SMART" id="SM00968">
    <property type="entry name" value="SMC_hinge"/>
    <property type="match status" value="1"/>
</dbReference>
<dbReference type="Pfam" id="PF02463">
    <property type="entry name" value="SMC_N"/>
    <property type="match status" value="1"/>
</dbReference>
<dbReference type="PIRSF" id="PIRSF005719">
    <property type="entry name" value="SMC"/>
    <property type="match status" value="1"/>
</dbReference>
<protein>
    <submittedName>
        <fullName evidence="10">SMC4</fullName>
    </submittedName>
</protein>
<evidence type="ECO:0000256" key="6">
    <source>
        <dbReference type="ARBA" id="ARBA00023067"/>
    </source>
</evidence>
<evidence type="ECO:0000313" key="11">
    <source>
        <dbReference type="Proteomes" id="UP000192639"/>
    </source>
</evidence>
<dbReference type="GO" id="GO:0005634">
    <property type="term" value="C:nucleus"/>
    <property type="evidence" value="ECO:0007669"/>
    <property type="project" value="UniProtKB-SubCell"/>
</dbReference>
<evidence type="ECO:0000256" key="5">
    <source>
        <dbReference type="ARBA" id="ARBA00023054"/>
    </source>
</evidence>
<evidence type="ECO:0000256" key="4">
    <source>
        <dbReference type="ARBA" id="ARBA00022840"/>
    </source>
</evidence>
<evidence type="ECO:0000256" key="8">
    <source>
        <dbReference type="SAM" id="Coils"/>
    </source>
</evidence>
<dbReference type="Proteomes" id="UP000192639">
    <property type="component" value="Unassembled WGS sequence"/>
</dbReference>
<dbReference type="SUPFAM" id="SSF75553">
    <property type="entry name" value="Smc hinge domain"/>
    <property type="match status" value="1"/>
</dbReference>
<dbReference type="Pfam" id="PF06470">
    <property type="entry name" value="SMC_hinge"/>
    <property type="match status" value="1"/>
</dbReference>
<evidence type="ECO:0000259" key="9">
    <source>
        <dbReference type="SMART" id="SM00968"/>
    </source>
</evidence>
<dbReference type="GO" id="GO:0000796">
    <property type="term" value="C:condensin complex"/>
    <property type="evidence" value="ECO:0007669"/>
    <property type="project" value="TreeGrafter"/>
</dbReference>
<evidence type="ECO:0000256" key="2">
    <source>
        <dbReference type="ARBA" id="ARBA00006005"/>
    </source>
</evidence>
<dbReference type="Pfam" id="PF13175">
    <property type="entry name" value="AAA_15"/>
    <property type="match status" value="1"/>
</dbReference>
<gene>
    <name evidence="10" type="primary">SMC4</name>
    <name evidence="10" type="ORF">ECANGB1_1248</name>
</gene>
<comment type="caution">
    <text evidence="10">The sequence shown here is derived from an EMBL/GenBank/DDBJ whole genome shotgun (WGS) entry which is preliminary data.</text>
</comment>
<dbReference type="Gene3D" id="1.20.1060.20">
    <property type="match status" value="1"/>
</dbReference>
<dbReference type="EMBL" id="LWDP01000035">
    <property type="protein sequence ID" value="ORD94018.1"/>
    <property type="molecule type" value="Genomic_DNA"/>
</dbReference>
<dbReference type="VEuPathDB" id="MicrosporidiaDB:ECANGB1_1248"/>
<proteinExistence type="inferred from homology"/>
<accession>A0A1Y1S6F4</accession>
<dbReference type="Gene3D" id="3.30.70.1620">
    <property type="match status" value="1"/>
</dbReference>
<dbReference type="InterPro" id="IPR010935">
    <property type="entry name" value="SMC_hinge"/>
</dbReference>
<dbReference type="InterPro" id="IPR003395">
    <property type="entry name" value="RecF/RecN/SMC_N"/>
</dbReference>
<keyword evidence="3" id="KW-0547">Nucleotide-binding</keyword>
<keyword evidence="7" id="KW-0539">Nucleus</keyword>
<dbReference type="PANTHER" id="PTHR18937:SF172">
    <property type="entry name" value="STRUCTURAL MAINTENANCE OF CHROMOSOMES PROTEIN"/>
    <property type="match status" value="1"/>
</dbReference>
<evidence type="ECO:0000256" key="3">
    <source>
        <dbReference type="ARBA" id="ARBA00022741"/>
    </source>
</evidence>
<feature type="coiled-coil region" evidence="8">
    <location>
        <begin position="165"/>
        <end position="327"/>
    </location>
</feature>
<dbReference type="InterPro" id="IPR027417">
    <property type="entry name" value="P-loop_NTPase"/>
</dbReference>
<dbReference type="GO" id="GO:0007076">
    <property type="term" value="P:mitotic chromosome condensation"/>
    <property type="evidence" value="ECO:0007669"/>
    <property type="project" value="TreeGrafter"/>
</dbReference>